<comment type="function">
    <text evidence="13">Required for ecdysteroidogenesis in the prothoracic gland which is necessary for larval to pupal transition.</text>
</comment>
<dbReference type="PRINTS" id="PR00355">
    <property type="entry name" value="ADRENODOXIN"/>
</dbReference>
<keyword evidence="8" id="KW-0411">Iron-sulfur</keyword>
<evidence type="ECO:0000259" key="14">
    <source>
        <dbReference type="PROSITE" id="PS51085"/>
    </source>
</evidence>
<dbReference type="AlphaFoldDB" id="A0A7R9KFK0"/>
<feature type="domain" description="2Fe-2S ferredoxin-type" evidence="14">
    <location>
        <begin position="94"/>
        <end position="199"/>
    </location>
</feature>
<keyword evidence="11" id="KW-0755">Steroidogenesis</keyword>
<accession>A0A7R9KFK0</accession>
<dbReference type="GO" id="GO:0140647">
    <property type="term" value="P:P450-containing electron transport chain"/>
    <property type="evidence" value="ECO:0007669"/>
    <property type="project" value="InterPro"/>
</dbReference>
<dbReference type="InterPro" id="IPR001055">
    <property type="entry name" value="Adrenodoxin-like"/>
</dbReference>
<dbReference type="GO" id="GO:0005739">
    <property type="term" value="C:mitochondrion"/>
    <property type="evidence" value="ECO:0007669"/>
    <property type="project" value="UniProtKB-SubCell"/>
</dbReference>
<dbReference type="Gene3D" id="3.10.20.30">
    <property type="match status" value="1"/>
</dbReference>
<dbReference type="PROSITE" id="PS51085">
    <property type="entry name" value="2FE2S_FER_2"/>
    <property type="match status" value="1"/>
</dbReference>
<protein>
    <recommendedName>
        <fullName evidence="14">2Fe-2S ferredoxin-type domain-containing protein</fullName>
    </recommendedName>
</protein>
<gene>
    <name evidence="15" type="ORF">OSB1V03_LOCUS1329</name>
</gene>
<keyword evidence="5" id="KW-0479">Metal-binding</keyword>
<sequence>MYCVVNSLRRHCYRSVAHRFTHCHRWRTSPPLPLVIDRTIITAGRWMCSLSPPLSSTLTSNTSNNQRVVTISNSQTISADNKPKKSADKTKANISVTFVTTDGRRLTGAGKEGDSLLDVVVDNELDLDGFGACEGTLACSTCHLIFEKKDFDQINNKATDEELDMLDLAFGLCDTSRLGCQIILTPWMNGLEIKVPDSVNDVRTT</sequence>
<dbReference type="GO" id="GO:0051537">
    <property type="term" value="F:2 iron, 2 sulfur cluster binding"/>
    <property type="evidence" value="ECO:0007669"/>
    <property type="project" value="UniProtKB-KW"/>
</dbReference>
<dbReference type="PROSITE" id="PS00814">
    <property type="entry name" value="ADX"/>
    <property type="match status" value="1"/>
</dbReference>
<dbReference type="PANTHER" id="PTHR23426:SF76">
    <property type="entry name" value="ADRENODOXIN-LIKE PROTEIN 2, MITOCHONDRIAL"/>
    <property type="match status" value="1"/>
</dbReference>
<dbReference type="FunFam" id="3.10.20.30:FF:000013">
    <property type="entry name" value="Adrenodoxin, mitochondrial"/>
    <property type="match status" value="1"/>
</dbReference>
<keyword evidence="3" id="KW-0813">Transport</keyword>
<comment type="subcellular location">
    <subcellularLocation>
        <location evidence="1">Mitochondrion</location>
    </subcellularLocation>
</comment>
<keyword evidence="6" id="KW-0249">Electron transport</keyword>
<evidence type="ECO:0000256" key="8">
    <source>
        <dbReference type="ARBA" id="ARBA00023014"/>
    </source>
</evidence>
<dbReference type="GO" id="GO:0046872">
    <property type="term" value="F:metal ion binding"/>
    <property type="evidence" value="ECO:0007669"/>
    <property type="project" value="UniProtKB-KW"/>
</dbReference>
<dbReference type="PANTHER" id="PTHR23426">
    <property type="entry name" value="FERREDOXIN/ADRENODOXIN"/>
    <property type="match status" value="1"/>
</dbReference>
<dbReference type="EMBL" id="CAJPIZ010000380">
    <property type="protein sequence ID" value="CAG2101278.1"/>
    <property type="molecule type" value="Genomic_DNA"/>
</dbReference>
<comment type="cofactor">
    <cofactor evidence="12">
        <name>[2Fe-2S] cluster</name>
        <dbReference type="ChEBI" id="CHEBI:190135"/>
    </cofactor>
</comment>
<keyword evidence="4" id="KW-0001">2Fe-2S</keyword>
<dbReference type="Proteomes" id="UP000759131">
    <property type="component" value="Unassembled WGS sequence"/>
</dbReference>
<keyword evidence="9" id="KW-0496">Mitochondrion</keyword>
<proteinExistence type="inferred from homology"/>
<evidence type="ECO:0000256" key="6">
    <source>
        <dbReference type="ARBA" id="ARBA00022982"/>
    </source>
</evidence>
<name>A0A7R9KFK0_9ACAR</name>
<evidence type="ECO:0000256" key="9">
    <source>
        <dbReference type="ARBA" id="ARBA00023128"/>
    </source>
</evidence>
<evidence type="ECO:0000256" key="1">
    <source>
        <dbReference type="ARBA" id="ARBA00004173"/>
    </source>
</evidence>
<dbReference type="GO" id="GO:0045998">
    <property type="term" value="P:positive regulation of ecdysteroid biosynthetic process"/>
    <property type="evidence" value="ECO:0007669"/>
    <property type="project" value="UniProtKB-ARBA"/>
</dbReference>
<dbReference type="EMBL" id="OC854955">
    <property type="protein sequence ID" value="CAD7620848.1"/>
    <property type="molecule type" value="Genomic_DNA"/>
</dbReference>
<evidence type="ECO:0000256" key="12">
    <source>
        <dbReference type="ARBA" id="ARBA00034078"/>
    </source>
</evidence>
<evidence type="ECO:0000256" key="2">
    <source>
        <dbReference type="ARBA" id="ARBA00010914"/>
    </source>
</evidence>
<dbReference type="InterPro" id="IPR012675">
    <property type="entry name" value="Beta-grasp_dom_sf"/>
</dbReference>
<keyword evidence="7" id="KW-0408">Iron</keyword>
<dbReference type="OrthoDB" id="268593at2759"/>
<evidence type="ECO:0000256" key="11">
    <source>
        <dbReference type="ARBA" id="ARBA00023250"/>
    </source>
</evidence>
<dbReference type="InterPro" id="IPR036010">
    <property type="entry name" value="2Fe-2S_ferredoxin-like_sf"/>
</dbReference>
<keyword evidence="10" id="KW-0443">Lipid metabolism</keyword>
<evidence type="ECO:0000256" key="7">
    <source>
        <dbReference type="ARBA" id="ARBA00023004"/>
    </source>
</evidence>
<dbReference type="InterPro" id="IPR001041">
    <property type="entry name" value="2Fe-2S_ferredoxin-type"/>
</dbReference>
<dbReference type="SUPFAM" id="SSF54292">
    <property type="entry name" value="2Fe-2S ferredoxin-like"/>
    <property type="match status" value="1"/>
</dbReference>
<dbReference type="GO" id="GO:0009055">
    <property type="term" value="F:electron transfer activity"/>
    <property type="evidence" value="ECO:0007669"/>
    <property type="project" value="TreeGrafter"/>
</dbReference>
<dbReference type="CDD" id="cd00207">
    <property type="entry name" value="fer2"/>
    <property type="match status" value="1"/>
</dbReference>
<dbReference type="InterPro" id="IPR018298">
    <property type="entry name" value="Adrenodoxin_Fe-S_BS"/>
</dbReference>
<evidence type="ECO:0000256" key="3">
    <source>
        <dbReference type="ARBA" id="ARBA00022448"/>
    </source>
</evidence>
<evidence type="ECO:0000256" key="13">
    <source>
        <dbReference type="ARBA" id="ARBA00054507"/>
    </source>
</evidence>
<dbReference type="GO" id="GO:0006694">
    <property type="term" value="P:steroid biosynthetic process"/>
    <property type="evidence" value="ECO:0007669"/>
    <property type="project" value="UniProtKB-KW"/>
</dbReference>
<evidence type="ECO:0000256" key="4">
    <source>
        <dbReference type="ARBA" id="ARBA00022714"/>
    </source>
</evidence>
<evidence type="ECO:0000313" key="15">
    <source>
        <dbReference type="EMBL" id="CAD7620848.1"/>
    </source>
</evidence>
<evidence type="ECO:0000256" key="5">
    <source>
        <dbReference type="ARBA" id="ARBA00022723"/>
    </source>
</evidence>
<organism evidence="15">
    <name type="scientific">Medioppia subpectinata</name>
    <dbReference type="NCBI Taxonomy" id="1979941"/>
    <lineage>
        <taxon>Eukaryota</taxon>
        <taxon>Metazoa</taxon>
        <taxon>Ecdysozoa</taxon>
        <taxon>Arthropoda</taxon>
        <taxon>Chelicerata</taxon>
        <taxon>Arachnida</taxon>
        <taxon>Acari</taxon>
        <taxon>Acariformes</taxon>
        <taxon>Sarcoptiformes</taxon>
        <taxon>Oribatida</taxon>
        <taxon>Brachypylina</taxon>
        <taxon>Oppioidea</taxon>
        <taxon>Oppiidae</taxon>
        <taxon>Medioppia</taxon>
    </lineage>
</organism>
<keyword evidence="10" id="KW-0753">Steroid metabolism</keyword>
<keyword evidence="16" id="KW-1185">Reference proteome</keyword>
<comment type="similarity">
    <text evidence="2">Belongs to the adrenodoxin/putidaredoxin family.</text>
</comment>
<reference evidence="15" key="1">
    <citation type="submission" date="2020-11" db="EMBL/GenBank/DDBJ databases">
        <authorList>
            <person name="Tran Van P."/>
        </authorList>
    </citation>
    <scope>NUCLEOTIDE SEQUENCE</scope>
</reference>
<evidence type="ECO:0000313" key="16">
    <source>
        <dbReference type="Proteomes" id="UP000759131"/>
    </source>
</evidence>
<evidence type="ECO:0000256" key="10">
    <source>
        <dbReference type="ARBA" id="ARBA00023221"/>
    </source>
</evidence>